<evidence type="ECO:0000313" key="1">
    <source>
        <dbReference type="EMBL" id="AOR79786.1"/>
    </source>
</evidence>
<keyword evidence="4" id="KW-1185">Reference proteome</keyword>
<name>A0A031JIH5_9SPHN</name>
<sequence length="61" mass="6310">MRSRFAGIGVIVLATTPLAAIPLALPSMPARAQVELATKTYTATGQAAHIVHAASVSRPTR</sequence>
<reference evidence="4" key="3">
    <citation type="journal article" date="2017" name="J. Biotechnol.">
        <title>Complete genome sequence of Novosphingobium resinovorum SA1, a versatile xenobiotic-degrading bacterium capable of utilizing sulfanilic acid.</title>
        <authorList>
            <person name="Hegedus B."/>
            <person name="Kos P.B."/>
            <person name="Balint B."/>
            <person name="Maroti G."/>
            <person name="Gan H.M."/>
            <person name="Perei K."/>
            <person name="Rakhely G."/>
        </authorList>
    </citation>
    <scope>NUCLEOTIDE SEQUENCE [LARGE SCALE GENOMIC DNA]</scope>
    <source>
        <strain evidence="4">SA1</strain>
    </source>
</reference>
<dbReference type="EMBL" id="JFYZ01000049">
    <property type="protein sequence ID" value="EZP73047.1"/>
    <property type="molecule type" value="Genomic_DNA"/>
</dbReference>
<evidence type="ECO:0000313" key="4">
    <source>
        <dbReference type="Proteomes" id="UP000094626"/>
    </source>
</evidence>
<accession>A0A031JIH5</accession>
<evidence type="ECO:0000313" key="2">
    <source>
        <dbReference type="EMBL" id="EZP73047.1"/>
    </source>
</evidence>
<evidence type="ECO:0000313" key="3">
    <source>
        <dbReference type="Proteomes" id="UP000024329"/>
    </source>
</evidence>
<geneLocation type="plasmid" evidence="1 4">
    <name>pSA1</name>
</geneLocation>
<dbReference type="AlphaFoldDB" id="A0A031JIH5"/>
<protein>
    <submittedName>
        <fullName evidence="2">Uncharacterized protein</fullName>
    </submittedName>
</protein>
<dbReference type="EMBL" id="CP017076">
    <property type="protein sequence ID" value="AOR79786.1"/>
    <property type="molecule type" value="Genomic_DNA"/>
</dbReference>
<reference evidence="1" key="2">
    <citation type="submission" date="2016-08" db="EMBL/GenBank/DDBJ databases">
        <authorList>
            <person name="Seilhamer J.J."/>
        </authorList>
    </citation>
    <scope>NUCLEOTIDE SEQUENCE [LARGE SCALE GENOMIC DNA]</scope>
    <source>
        <strain evidence="1">SA1</strain>
        <plasmid evidence="1">pSA1</plasmid>
    </source>
</reference>
<dbReference type="Proteomes" id="UP000024329">
    <property type="component" value="Unassembled WGS sequence"/>
</dbReference>
<gene>
    <name evidence="1" type="ORF">BES08_23745</name>
    <name evidence="2" type="ORF">BV97_05058</name>
</gene>
<dbReference type="Proteomes" id="UP000094626">
    <property type="component" value="Plasmid pSA1"/>
</dbReference>
<reference evidence="2 3" key="1">
    <citation type="submission" date="2014-03" db="EMBL/GenBank/DDBJ databases">
        <title>Whole genome sequence of Novosphingobium resinovorum KF1.</title>
        <authorList>
            <person name="Gan H.M."/>
            <person name="Gan H.Y."/>
            <person name="Chew T.H."/>
            <person name="Savka M.A."/>
        </authorList>
    </citation>
    <scope>NUCLEOTIDE SEQUENCE [LARGE SCALE GENOMIC DNA]</scope>
    <source>
        <strain evidence="2 3">KF1</strain>
    </source>
</reference>
<dbReference type="KEGG" id="nre:BES08_23745"/>
<proteinExistence type="predicted"/>
<dbReference type="RefSeq" id="WP_036529834.1">
    <property type="nucleotide sequence ID" value="NZ_CP017076.1"/>
</dbReference>
<keyword evidence="1" id="KW-0614">Plasmid</keyword>
<organism evidence="2 3">
    <name type="scientific">Novosphingobium resinovorum</name>
    <dbReference type="NCBI Taxonomy" id="158500"/>
    <lineage>
        <taxon>Bacteria</taxon>
        <taxon>Pseudomonadati</taxon>
        <taxon>Pseudomonadota</taxon>
        <taxon>Alphaproteobacteria</taxon>
        <taxon>Sphingomonadales</taxon>
        <taxon>Sphingomonadaceae</taxon>
        <taxon>Novosphingobium</taxon>
    </lineage>
</organism>